<protein>
    <submittedName>
        <fullName evidence="2">Uncharacterized protein</fullName>
    </submittedName>
</protein>
<keyword evidence="3" id="KW-1185">Reference proteome</keyword>
<dbReference type="STRING" id="1796606.A2G96_28600"/>
<accession>A0A142JUG5</accession>
<sequence length="237" mass="25822">MRQVGRGQRLVVERGRVELGHQHAGTQDADAVGQLPGIEQVMRGHQHRHAGIGSSAHAARHVVGGGRVQPRSRFVEQQQRRRPGLCDRQPDLLPHALRIAAHAPALRLVRQASAVQQRGGVGARQRNPRHRAEIVQVLHAGQIGVQRDILRQVGHAPPDRHRIVRRRQPVHAHHAAGRRDKAQDRVDGGGLARAVAAQQGIDAARGHAKLQAVDHATAVAQDHQVTDFKHLVSPSGS</sequence>
<dbReference type="Proteomes" id="UP000075238">
    <property type="component" value="Chromosome 2"/>
</dbReference>
<name>A0A142JUG5_9BURK</name>
<evidence type="ECO:0000313" key="3">
    <source>
        <dbReference type="Proteomes" id="UP000075238"/>
    </source>
</evidence>
<feature type="compositionally biased region" description="Basic residues" evidence="1">
    <location>
        <begin position="165"/>
        <end position="176"/>
    </location>
</feature>
<gene>
    <name evidence="2" type="ORF">A2G96_28600</name>
</gene>
<dbReference type="EMBL" id="CP014845">
    <property type="protein sequence ID" value="AMR81727.1"/>
    <property type="molecule type" value="Genomic_DNA"/>
</dbReference>
<feature type="compositionally biased region" description="Basic and acidic residues" evidence="1">
    <location>
        <begin position="177"/>
        <end position="187"/>
    </location>
</feature>
<dbReference type="AlphaFoldDB" id="A0A142JUG5"/>
<evidence type="ECO:0000313" key="2">
    <source>
        <dbReference type="EMBL" id="AMR81727.1"/>
    </source>
</evidence>
<proteinExistence type="predicted"/>
<feature type="region of interest" description="Disordered" evidence="1">
    <location>
        <begin position="165"/>
        <end position="187"/>
    </location>
</feature>
<reference evidence="2 3" key="1">
    <citation type="submission" date="2016-03" db="EMBL/GenBank/DDBJ databases">
        <title>Complete genome sequence of a novel chlorpyrifos degrading bacterium, Cupriavidus nantongensis sp. X1.</title>
        <authorList>
            <person name="Fang L."/>
        </authorList>
    </citation>
    <scope>NUCLEOTIDE SEQUENCE [LARGE SCALE GENOMIC DNA]</scope>
    <source>
        <strain evidence="2 3">X1</strain>
    </source>
</reference>
<dbReference type="AntiFam" id="ANF00095">
    <property type="entry name" value="Shadow ORF (opposite ABC transporters)"/>
</dbReference>
<evidence type="ECO:0000256" key="1">
    <source>
        <dbReference type="SAM" id="MobiDB-lite"/>
    </source>
</evidence>
<dbReference type="KEGG" id="cnan:A2G96_28600"/>
<organism evidence="2 3">
    <name type="scientific">Cupriavidus nantongensis</name>
    <dbReference type="NCBI Taxonomy" id="1796606"/>
    <lineage>
        <taxon>Bacteria</taxon>
        <taxon>Pseudomonadati</taxon>
        <taxon>Pseudomonadota</taxon>
        <taxon>Betaproteobacteria</taxon>
        <taxon>Burkholderiales</taxon>
        <taxon>Burkholderiaceae</taxon>
        <taxon>Cupriavidus</taxon>
    </lineage>
</organism>